<proteinExistence type="predicted"/>
<evidence type="ECO:0000256" key="2">
    <source>
        <dbReference type="SAM" id="SignalP"/>
    </source>
</evidence>
<organism evidence="3 4">
    <name type="scientific">Turicibacter faecis</name>
    <dbReference type="NCBI Taxonomy" id="2963365"/>
    <lineage>
        <taxon>Bacteria</taxon>
        <taxon>Bacillati</taxon>
        <taxon>Bacillota</taxon>
        <taxon>Erysipelotrichia</taxon>
        <taxon>Erysipelotrichales</taxon>
        <taxon>Turicibacteraceae</taxon>
        <taxon>Turicibacter</taxon>
    </lineage>
</organism>
<keyword evidence="2" id="KW-0732">Signal</keyword>
<name>A0ABM8II48_9FIRM</name>
<dbReference type="NCBIfam" id="TIGR03057">
    <property type="entry name" value="xxxLxxG_by_4"/>
    <property type="match status" value="1"/>
</dbReference>
<evidence type="ECO:0000256" key="1">
    <source>
        <dbReference type="SAM" id="MobiDB-lite"/>
    </source>
</evidence>
<dbReference type="RefSeq" id="WP_338618005.1">
    <property type="nucleotide sequence ID" value="NZ_AP028127.1"/>
</dbReference>
<dbReference type="Proteomes" id="UP001432099">
    <property type="component" value="Chromosome"/>
</dbReference>
<protein>
    <submittedName>
        <fullName evidence="3">Uncharacterized protein</fullName>
    </submittedName>
</protein>
<dbReference type="EMBL" id="AP028127">
    <property type="protein sequence ID" value="BEH90912.1"/>
    <property type="molecule type" value="Genomic_DNA"/>
</dbReference>
<dbReference type="Gene3D" id="1.10.287.950">
    <property type="entry name" value="Methyl-accepting chemotaxis protein"/>
    <property type="match status" value="2"/>
</dbReference>
<evidence type="ECO:0000313" key="4">
    <source>
        <dbReference type="Proteomes" id="UP001432099"/>
    </source>
</evidence>
<feature type="chain" id="PRO_5045862143" evidence="2">
    <location>
        <begin position="27"/>
        <end position="686"/>
    </location>
</feature>
<feature type="signal peptide" evidence="2">
    <location>
        <begin position="1"/>
        <end position="26"/>
    </location>
</feature>
<gene>
    <name evidence="3" type="ORF">T23_10140</name>
</gene>
<dbReference type="InterPro" id="IPR023908">
    <property type="entry name" value="xxxLxxG_rpt"/>
</dbReference>
<dbReference type="SUPFAM" id="SSF58104">
    <property type="entry name" value="Methyl-accepting chemotaxis protein (MCP) signaling domain"/>
    <property type="match status" value="1"/>
</dbReference>
<keyword evidence="4" id="KW-1185">Reference proteome</keyword>
<accession>A0ABM8II48</accession>
<reference evidence="3" key="1">
    <citation type="journal article" date="2024" name="Int. J. Syst. Evol. Microbiol.">
        <title>Turicibacter faecis sp. nov., isolated from faeces of heart failure mouse model.</title>
        <authorList>
            <person name="Imamura Y."/>
            <person name="Motooka D."/>
            <person name="Nakajima Y."/>
            <person name="Ito S."/>
            <person name="Kitakaze M."/>
            <person name="Iida T."/>
            <person name="Nakamura S."/>
        </authorList>
    </citation>
    <scope>NUCLEOTIDE SEQUENCE</scope>
    <source>
        <strain evidence="3">TC023</strain>
    </source>
</reference>
<sequence>MNHRKKIVGMSLVACVSVPMLSPVLAYEENTNKEEVVYVNLNGDGSVDDIYVVNIFNPSETGKIYDYGRYKTVRNMTGTQKIHYKADEVTINASKERLYYEGQLETKEIPWKIEVRYFLNGKEYEANQVIGKSGELEIHVSIKENESQASNFFDQYALQATFLLDTNRCENLVAEGATIANVGHNKQLTYTLLPGKGAEFKITASVEDFEMEAMAINGVPLNLNIEVEDEELLNKVTQLTEAIEQLDDGASQLVEGSSDLKSGATGGLESGVSALEEGAHTLENGAATLKDGGTSLKGGAQTMSNGATTLNEGLESLNQGILSVSEALTTLNNQSSSLTEGSSEIKSALAQIQQALDQVSVTTDDLSALSNASGEIQTGIDTLVTGANTLAQSVSYESFVQAMGQNGLDIQALGQNNMEVANQVEGLVGALTAQLGTLQEAGMDTSALESQIGQLTQVASLLRANSAAFEGTKTYFLTLNGAVSQWVEGARTLQTSYQTFDTKINELVQLLGGMAYQLTELSTAIDTLVSSYESLDSGILAYTDGVAQLLANYDQLVKAAGQLVQGSSDLATGGQTLYQGTEALLNGITSLYEGTGSLRNGAGELDEGVAKLLVGISQLNNGTHTLKAGTETLKNETSGMDQEITRQIDALLEEITGGGAKTLLHSYRIKIPMLNLFNLSSRENPY</sequence>
<feature type="region of interest" description="Disordered" evidence="1">
    <location>
        <begin position="288"/>
        <end position="307"/>
    </location>
</feature>
<evidence type="ECO:0000313" key="3">
    <source>
        <dbReference type="EMBL" id="BEH90912.1"/>
    </source>
</evidence>